<proteinExistence type="predicted"/>
<dbReference type="AlphaFoldDB" id="A0A4R5YD11"/>
<name>A0A4R5YD11_9MICC</name>
<gene>
    <name evidence="1" type="ORF">E2R57_00120</name>
</gene>
<dbReference type="EMBL" id="SMZQ01000001">
    <property type="protein sequence ID" value="TDL41132.1"/>
    <property type="molecule type" value="Genomic_DNA"/>
</dbReference>
<protein>
    <submittedName>
        <fullName evidence="1">Uncharacterized protein</fullName>
    </submittedName>
</protein>
<evidence type="ECO:0000313" key="1">
    <source>
        <dbReference type="EMBL" id="TDL41132.1"/>
    </source>
</evidence>
<organism evidence="1 2">
    <name type="scientific">Arthrobacter nitrophenolicus</name>
    <dbReference type="NCBI Taxonomy" id="683150"/>
    <lineage>
        <taxon>Bacteria</taxon>
        <taxon>Bacillati</taxon>
        <taxon>Actinomycetota</taxon>
        <taxon>Actinomycetes</taxon>
        <taxon>Micrococcales</taxon>
        <taxon>Micrococcaceae</taxon>
        <taxon>Arthrobacter</taxon>
    </lineage>
</organism>
<sequence length="118" mass="12708">MDAFKVDLFALKNEGGSASATIDLGRRRPFLAWGSVSMVDPLTDFDRDNAFAFDIFTVDGNLTAARVSGGAHWGPPGSGNNVFDGAVRGFGRRVNFWLRTIHSADLDTFGVGILLTLD</sequence>
<dbReference type="Proteomes" id="UP000294621">
    <property type="component" value="Unassembled WGS sequence"/>
</dbReference>
<dbReference type="OrthoDB" id="4957972at2"/>
<comment type="caution">
    <text evidence="1">The sequence shown here is derived from an EMBL/GenBank/DDBJ whole genome shotgun (WGS) entry which is preliminary data.</text>
</comment>
<dbReference type="RefSeq" id="WP_133345463.1">
    <property type="nucleotide sequence ID" value="NZ_SMZQ01000001.1"/>
</dbReference>
<accession>A0A4R5YD11</accession>
<reference evidence="1 2" key="1">
    <citation type="submission" date="2019-03" db="EMBL/GenBank/DDBJ databases">
        <title>Genome Sequencing and Assembly of Various Microbes Isolated from Partially Reclaimed Soil and Acid Mine Drainage (AMD) Site.</title>
        <authorList>
            <person name="Steinbock B."/>
            <person name="Bechtold R."/>
            <person name="Sevigny J.L."/>
            <person name="Thomas D."/>
            <person name="Cuthill L.R."/>
            <person name="Aveiro Johannsen E.J."/>
            <person name="Thomas K."/>
            <person name="Ghosh A."/>
        </authorList>
    </citation>
    <scope>NUCLEOTIDE SEQUENCE [LARGE SCALE GENOMIC DNA]</scope>
    <source>
        <strain evidence="1 2">S-A1</strain>
    </source>
</reference>
<evidence type="ECO:0000313" key="2">
    <source>
        <dbReference type="Proteomes" id="UP000294621"/>
    </source>
</evidence>